<feature type="region of interest" description="Disordered" evidence="1">
    <location>
        <begin position="391"/>
        <end position="420"/>
    </location>
</feature>
<proteinExistence type="predicted"/>
<evidence type="ECO:0008006" key="4">
    <source>
        <dbReference type="Google" id="ProtNLM"/>
    </source>
</evidence>
<feature type="compositionally biased region" description="Pro residues" evidence="1">
    <location>
        <begin position="84"/>
        <end position="98"/>
    </location>
</feature>
<organism evidence="3">
    <name type="scientific">uncultured Pleomorphomonas sp</name>
    <dbReference type="NCBI Taxonomy" id="442121"/>
    <lineage>
        <taxon>Bacteria</taxon>
        <taxon>Pseudomonadati</taxon>
        <taxon>Pseudomonadota</taxon>
        <taxon>Alphaproteobacteria</taxon>
        <taxon>Hyphomicrobiales</taxon>
        <taxon>Pleomorphomonadaceae</taxon>
        <taxon>Pleomorphomonas</taxon>
        <taxon>environmental samples</taxon>
    </lineage>
</organism>
<keyword evidence="2" id="KW-0812">Transmembrane</keyword>
<dbReference type="EMBL" id="FMJD01000013">
    <property type="protein sequence ID" value="SCM78657.1"/>
    <property type="molecule type" value="Genomic_DNA"/>
</dbReference>
<feature type="transmembrane region" description="Helical" evidence="2">
    <location>
        <begin position="306"/>
        <end position="326"/>
    </location>
</feature>
<keyword evidence="2" id="KW-1133">Transmembrane helix</keyword>
<feature type="region of interest" description="Disordered" evidence="1">
    <location>
        <begin position="75"/>
        <end position="205"/>
    </location>
</feature>
<feature type="compositionally biased region" description="Basic and acidic residues" evidence="1">
    <location>
        <begin position="166"/>
        <end position="178"/>
    </location>
</feature>
<keyword evidence="2" id="KW-0472">Membrane</keyword>
<protein>
    <recommendedName>
        <fullName evidence="4">CheA signal transduction histidine kinase</fullName>
    </recommendedName>
</protein>
<dbReference type="AlphaFoldDB" id="A0A212LM90"/>
<reference evidence="3" key="1">
    <citation type="submission" date="2016-08" db="EMBL/GenBank/DDBJ databases">
        <authorList>
            <person name="Seilhamer J.J."/>
        </authorList>
    </citation>
    <scope>NUCLEOTIDE SEQUENCE</scope>
    <source>
        <strain evidence="3">86</strain>
    </source>
</reference>
<sequence length="620" mass="65259">MADYYPVLKRAISSLPSGSGEARRAVYEKARVALLRQLSSYNPPLSPTEIADQRVALEDCIRRVEAEVAGVAEEAGTVAEQAPAAPPAVKAPPPAPEEPAPRVEPEPRPEPRREEAPARKGGLASLSAPEMNPFRHIEPLATPDMNPFRHIEPLPARGGAPVRTEPPVRDEPSDRDAPRPPASLPTERPRLPTARLPDERGEPRIGVGVSALSRTLKQADSLGEASSTAVRAARHAMNEVEEVDEPISAERVEPDLGNGRAAGSRPEAVLLGTSDKLDAERLPPQRETATLPWPEENAGTGRRGRLLLIGLVAILVLALGGAVYAFRDTLSGLFAGAPQVEGNAATTGDDGLAPKILDRLPAEGEAPAAPVAPDAVAVQTEPVTAPAAVDPDLPPAPGGAMALAPATPAQTPPAAEEPALGPTLAAPAAQASPSAAGETIGVAQKAILYEEPIPGAPGTKLDGTVVWAFVNEPALPGDKPVPQIRGNIEIPELGLKMRLSIHKNDDQALPASHIVEFSFDVPPSFAGKFIDAAPGMIAKQTEEARGDTITGAVAKVSDSLFWLALSGLEQDVTRNIQLLKERPWIDIPIRYGNRRRAILTFEKGTPGEKAFTDAFAAWGE</sequence>
<evidence type="ECO:0000313" key="3">
    <source>
        <dbReference type="EMBL" id="SCM78657.1"/>
    </source>
</evidence>
<evidence type="ECO:0000256" key="1">
    <source>
        <dbReference type="SAM" id="MobiDB-lite"/>
    </source>
</evidence>
<accession>A0A212LM90</accession>
<gene>
    <name evidence="3" type="ORF">KL86PLE_90015</name>
</gene>
<evidence type="ECO:0000256" key="2">
    <source>
        <dbReference type="SAM" id="Phobius"/>
    </source>
</evidence>
<feature type="compositionally biased region" description="Low complexity" evidence="1">
    <location>
        <begin position="398"/>
        <end position="420"/>
    </location>
</feature>
<feature type="compositionally biased region" description="Basic and acidic residues" evidence="1">
    <location>
        <begin position="99"/>
        <end position="118"/>
    </location>
</feature>
<dbReference type="RefSeq" id="WP_288198197.1">
    <property type="nucleotide sequence ID" value="NZ_LT608334.1"/>
</dbReference>
<name>A0A212LM90_9HYPH</name>